<evidence type="ECO:0000256" key="9">
    <source>
        <dbReference type="ARBA" id="ARBA00022692"/>
    </source>
</evidence>
<feature type="region of interest" description="Disordered" evidence="19">
    <location>
        <begin position="1"/>
        <end position="22"/>
    </location>
</feature>
<dbReference type="GO" id="GO:0071555">
    <property type="term" value="P:cell wall organization"/>
    <property type="evidence" value="ECO:0007669"/>
    <property type="project" value="UniProtKB-KW"/>
</dbReference>
<dbReference type="InterPro" id="IPR017790">
    <property type="entry name" value="Penicillin-binding_protein_2"/>
</dbReference>
<dbReference type="SUPFAM" id="SSF56601">
    <property type="entry name" value="beta-lactamase/transpeptidase-like"/>
    <property type="match status" value="1"/>
</dbReference>
<comment type="similarity">
    <text evidence="4 18">Belongs to the class-D beta-lactamase family.</text>
</comment>
<feature type="domain" description="Penicillin-binding protein transpeptidase" evidence="21">
    <location>
        <begin position="274"/>
        <end position="581"/>
    </location>
</feature>
<name>B0C133_ACAM1</name>
<comment type="subcellular location">
    <subcellularLocation>
        <location evidence="2">Cell membrane</location>
    </subcellularLocation>
    <subcellularLocation>
        <location evidence="1">Membrane</location>
        <topology evidence="1">Single-pass membrane protein</topology>
    </subcellularLocation>
</comment>
<dbReference type="GO" id="GO:0006508">
    <property type="term" value="P:proteolysis"/>
    <property type="evidence" value="ECO:0007669"/>
    <property type="project" value="UniProtKB-KW"/>
</dbReference>
<evidence type="ECO:0000256" key="7">
    <source>
        <dbReference type="ARBA" id="ARBA00022519"/>
    </source>
</evidence>
<dbReference type="Pfam" id="PF03717">
    <property type="entry name" value="PBP_dimer"/>
    <property type="match status" value="1"/>
</dbReference>
<keyword evidence="13" id="KW-0573">Peptidoglycan synthesis</keyword>
<protein>
    <recommendedName>
        <fullName evidence="5 18">Beta-lactamase</fullName>
        <ecNumber evidence="5 18">3.5.2.6</ecNumber>
    </recommendedName>
</protein>
<dbReference type="PROSITE" id="PS00337">
    <property type="entry name" value="BETA_LACTAMASE_D"/>
    <property type="match status" value="1"/>
</dbReference>
<dbReference type="Gene3D" id="3.90.1310.10">
    <property type="entry name" value="Penicillin-binding protein 2a (Domain 2)"/>
    <property type="match status" value="1"/>
</dbReference>
<feature type="transmembrane region" description="Helical" evidence="20">
    <location>
        <begin position="27"/>
        <end position="47"/>
    </location>
</feature>
<dbReference type="GO" id="GO:0046677">
    <property type="term" value="P:response to antibiotic"/>
    <property type="evidence" value="ECO:0007669"/>
    <property type="project" value="UniProtKB-UniRule"/>
</dbReference>
<dbReference type="PANTHER" id="PTHR30627">
    <property type="entry name" value="PEPTIDOGLYCAN D,D-TRANSPEPTIDASE"/>
    <property type="match status" value="1"/>
</dbReference>
<evidence type="ECO:0000256" key="3">
    <source>
        <dbReference type="ARBA" id="ARBA00007171"/>
    </source>
</evidence>
<proteinExistence type="inferred from homology"/>
<evidence type="ECO:0000256" key="14">
    <source>
        <dbReference type="ARBA" id="ARBA00022989"/>
    </source>
</evidence>
<dbReference type="PANTHER" id="PTHR30627:SF2">
    <property type="entry name" value="PEPTIDOGLYCAN D,D-TRANSPEPTIDASE MRDA"/>
    <property type="match status" value="1"/>
</dbReference>
<evidence type="ECO:0000313" key="24">
    <source>
        <dbReference type="Proteomes" id="UP000000268"/>
    </source>
</evidence>
<evidence type="ECO:0000256" key="6">
    <source>
        <dbReference type="ARBA" id="ARBA00022475"/>
    </source>
</evidence>
<keyword evidence="24" id="KW-1185">Reference proteome</keyword>
<dbReference type="eggNOG" id="COG0768">
    <property type="taxonomic scope" value="Bacteria"/>
</dbReference>
<dbReference type="GO" id="GO:0009002">
    <property type="term" value="F:serine-type D-Ala-D-Ala carboxypeptidase activity"/>
    <property type="evidence" value="ECO:0007669"/>
    <property type="project" value="InterPro"/>
</dbReference>
<comment type="similarity">
    <text evidence="3">Belongs to the transpeptidase family.</text>
</comment>
<evidence type="ECO:0000259" key="21">
    <source>
        <dbReference type="Pfam" id="PF00905"/>
    </source>
</evidence>
<dbReference type="AlphaFoldDB" id="B0C133"/>
<dbReference type="InterPro" id="IPR001460">
    <property type="entry name" value="PCN-bd_Tpept"/>
</dbReference>
<dbReference type="InterPro" id="IPR036138">
    <property type="entry name" value="PBP_dimer_sf"/>
</dbReference>
<evidence type="ECO:0000256" key="20">
    <source>
        <dbReference type="SAM" id="Phobius"/>
    </source>
</evidence>
<dbReference type="GO" id="GO:0008800">
    <property type="term" value="F:beta-lactamase activity"/>
    <property type="evidence" value="ECO:0007669"/>
    <property type="project" value="UniProtKB-UniRule"/>
</dbReference>
<evidence type="ECO:0000256" key="19">
    <source>
        <dbReference type="SAM" id="MobiDB-lite"/>
    </source>
</evidence>
<accession>B0C133</accession>
<comment type="catalytic activity">
    <reaction evidence="18">
        <text>a beta-lactam + H2O = a substituted beta-amino acid</text>
        <dbReference type="Rhea" id="RHEA:20401"/>
        <dbReference type="ChEBI" id="CHEBI:15377"/>
        <dbReference type="ChEBI" id="CHEBI:35627"/>
        <dbReference type="ChEBI" id="CHEBI:140347"/>
        <dbReference type="EC" id="3.5.2.6"/>
    </reaction>
</comment>
<evidence type="ECO:0000256" key="4">
    <source>
        <dbReference type="ARBA" id="ARBA00007898"/>
    </source>
</evidence>
<keyword evidence="17" id="KW-0961">Cell wall biogenesis/degradation</keyword>
<keyword evidence="16 18" id="KW-0046">Antibiotic resistance</keyword>
<dbReference type="EMBL" id="CP000828">
    <property type="protein sequence ID" value="ABW28431.1"/>
    <property type="molecule type" value="Genomic_DNA"/>
</dbReference>
<feature type="region of interest" description="Disordered" evidence="19">
    <location>
        <begin position="520"/>
        <end position="540"/>
    </location>
</feature>
<evidence type="ECO:0000256" key="10">
    <source>
        <dbReference type="ARBA" id="ARBA00022729"/>
    </source>
</evidence>
<dbReference type="Gene3D" id="3.30.1390.30">
    <property type="entry name" value="Penicillin-binding protein 2a, domain 3"/>
    <property type="match status" value="1"/>
</dbReference>
<evidence type="ECO:0000313" key="23">
    <source>
        <dbReference type="EMBL" id="ABW28431.1"/>
    </source>
</evidence>
<dbReference type="RefSeq" id="WP_012163830.1">
    <property type="nucleotide sequence ID" value="NC_009925.1"/>
</dbReference>
<evidence type="ECO:0000256" key="8">
    <source>
        <dbReference type="ARBA" id="ARBA00022670"/>
    </source>
</evidence>
<evidence type="ECO:0000256" key="12">
    <source>
        <dbReference type="ARBA" id="ARBA00022960"/>
    </source>
</evidence>
<reference evidence="23 24" key="1">
    <citation type="journal article" date="2008" name="Proc. Natl. Acad. Sci. U.S.A.">
        <title>Niche adaptation and genome expansion in the chlorophyll d-producing cyanobacterium Acaryochloris marina.</title>
        <authorList>
            <person name="Swingley W.D."/>
            <person name="Chen M."/>
            <person name="Cheung P.C."/>
            <person name="Conrad A.L."/>
            <person name="Dejesa L.C."/>
            <person name="Hao J."/>
            <person name="Honchak B.M."/>
            <person name="Karbach L.E."/>
            <person name="Kurdoglu A."/>
            <person name="Lahiri S."/>
            <person name="Mastrian S.D."/>
            <person name="Miyashita H."/>
            <person name="Page L."/>
            <person name="Ramakrishna P."/>
            <person name="Satoh S."/>
            <person name="Sattley W.M."/>
            <person name="Shimada Y."/>
            <person name="Taylor H.L."/>
            <person name="Tomo T."/>
            <person name="Tsuchiya T."/>
            <person name="Wang Z.T."/>
            <person name="Raymond J."/>
            <person name="Mimuro M."/>
            <person name="Blankenship R.E."/>
            <person name="Touchman J.W."/>
        </authorList>
    </citation>
    <scope>NUCLEOTIDE SEQUENCE [LARGE SCALE GENOMIC DNA]</scope>
    <source>
        <strain evidence="24">MBIC 11017</strain>
    </source>
</reference>
<dbReference type="KEGG" id="amr:AM1_3437"/>
<keyword evidence="15 20" id="KW-0472">Membrane</keyword>
<gene>
    <name evidence="23" type="ordered locus">AM1_3437</name>
</gene>
<keyword evidence="14 20" id="KW-1133">Transmembrane helix</keyword>
<feature type="domain" description="Penicillin-binding protein dimerisation" evidence="22">
    <location>
        <begin position="71"/>
        <end position="240"/>
    </location>
</feature>
<keyword evidence="7" id="KW-0997">Cell inner membrane</keyword>
<dbReference type="GO" id="GO:0071972">
    <property type="term" value="F:peptidoglycan L,D-transpeptidase activity"/>
    <property type="evidence" value="ECO:0007669"/>
    <property type="project" value="TreeGrafter"/>
</dbReference>
<keyword evidence="12" id="KW-0133">Cell shape</keyword>
<dbReference type="InterPro" id="IPR050515">
    <property type="entry name" value="Beta-lactam/transpept"/>
</dbReference>
<dbReference type="Pfam" id="PF00905">
    <property type="entry name" value="Transpeptidase"/>
    <property type="match status" value="1"/>
</dbReference>
<dbReference type="InterPro" id="IPR012338">
    <property type="entry name" value="Beta-lactam/transpept-like"/>
</dbReference>
<evidence type="ECO:0000256" key="15">
    <source>
        <dbReference type="ARBA" id="ARBA00023136"/>
    </source>
</evidence>
<dbReference type="STRING" id="329726.AM1_3437"/>
<dbReference type="HOGENOM" id="CLU_009289_1_2_3"/>
<dbReference type="Gene3D" id="3.40.710.10">
    <property type="entry name" value="DD-peptidase/beta-lactamase superfamily"/>
    <property type="match status" value="1"/>
</dbReference>
<organism evidence="23 24">
    <name type="scientific">Acaryochloris marina (strain MBIC 11017)</name>
    <dbReference type="NCBI Taxonomy" id="329726"/>
    <lineage>
        <taxon>Bacteria</taxon>
        <taxon>Bacillati</taxon>
        <taxon>Cyanobacteriota</taxon>
        <taxon>Cyanophyceae</taxon>
        <taxon>Acaryochloridales</taxon>
        <taxon>Acaryochloridaceae</taxon>
        <taxon>Acaryochloris</taxon>
    </lineage>
</organism>
<dbReference type="GO" id="GO:0005886">
    <property type="term" value="C:plasma membrane"/>
    <property type="evidence" value="ECO:0007669"/>
    <property type="project" value="UniProtKB-SubCell"/>
</dbReference>
<evidence type="ECO:0000256" key="16">
    <source>
        <dbReference type="ARBA" id="ARBA00023251"/>
    </source>
</evidence>
<evidence type="ECO:0000256" key="17">
    <source>
        <dbReference type="ARBA" id="ARBA00023316"/>
    </source>
</evidence>
<dbReference type="GO" id="GO:0017001">
    <property type="term" value="P:antibiotic catabolic process"/>
    <property type="evidence" value="ECO:0007669"/>
    <property type="project" value="InterPro"/>
</dbReference>
<dbReference type="GO" id="GO:0008658">
    <property type="term" value="F:penicillin binding"/>
    <property type="evidence" value="ECO:0007669"/>
    <property type="project" value="InterPro"/>
</dbReference>
<evidence type="ECO:0000256" key="13">
    <source>
        <dbReference type="ARBA" id="ARBA00022984"/>
    </source>
</evidence>
<dbReference type="InterPro" id="IPR002137">
    <property type="entry name" value="Beta-lactam_class-D_AS"/>
</dbReference>
<dbReference type="EC" id="3.5.2.6" evidence="5 18"/>
<keyword evidence="9 20" id="KW-0812">Transmembrane</keyword>
<sequence>MSLSNQSFSLPRRQRSQRSVGSGPRKFVFGGFISLLLFGAIVPRLSFLQITEGALNLQRAEENRVRLIPKRPERGKILDRKGRILANSTYTYSVFVWPIAQKDEKWSQTVDVLSSILKIPEAEIQERVEVEGHNSTSLVRVAQGLTFPQVVALSERMSDIVGVEIDKEAIRYYPHGELASQVIGYIGEINEEELARQQKKPYRLGDVVGQLGIEASYEQKLRGTWGGNQIEVDGAGRIVQILGQKLPIAGEDVKLTLDLDVQKAAEKALGKRQGAVVAINPKNGAIIAMASYPGFNPNWFAKRVTEKQWQELQNRKFPFVNRAMQAFPPASTFKIATAIAGIESGKYSPNALVATSASVHGVGDWNGAGFGVIGFQTALQWSSNTFFGRVGVGTSPKILIEWAKRLGVGERTGIDIPGESSGFIPDPAWKKEVFKDAWYPADTVMVSIGQGAVQLSPLQVSLIFAAIANGGYKVTPHLFQSDQPDDQGRTSLNLKPKTLNTIRSGLRAVVTSGTGQALNVPSIPPAAGKSGTAEDPPRSSHTWFGAYAPFNNPEIVVVAFGENTGGGGGSTAGPIALKVLEAYFKAQKK</sequence>
<keyword evidence="10" id="KW-0732">Signal</keyword>
<dbReference type="InterPro" id="IPR005311">
    <property type="entry name" value="PBP_dimer"/>
</dbReference>
<keyword evidence="11 18" id="KW-0378">Hydrolase</keyword>
<dbReference type="SUPFAM" id="SSF56519">
    <property type="entry name" value="Penicillin binding protein dimerisation domain"/>
    <property type="match status" value="1"/>
</dbReference>
<dbReference type="NCBIfam" id="TIGR03423">
    <property type="entry name" value="pbp2_mrdA"/>
    <property type="match status" value="1"/>
</dbReference>
<evidence type="ECO:0000256" key="5">
    <source>
        <dbReference type="ARBA" id="ARBA00012865"/>
    </source>
</evidence>
<keyword evidence="8" id="KW-0645">Protease</keyword>
<dbReference type="GO" id="GO:0008360">
    <property type="term" value="P:regulation of cell shape"/>
    <property type="evidence" value="ECO:0007669"/>
    <property type="project" value="UniProtKB-KW"/>
</dbReference>
<evidence type="ECO:0000256" key="2">
    <source>
        <dbReference type="ARBA" id="ARBA00004236"/>
    </source>
</evidence>
<dbReference type="OrthoDB" id="9766847at2"/>
<evidence type="ECO:0000259" key="22">
    <source>
        <dbReference type="Pfam" id="PF03717"/>
    </source>
</evidence>
<evidence type="ECO:0000256" key="18">
    <source>
        <dbReference type="RuleBase" id="RU361140"/>
    </source>
</evidence>
<dbReference type="Proteomes" id="UP000000268">
    <property type="component" value="Chromosome"/>
</dbReference>
<evidence type="ECO:0000256" key="11">
    <source>
        <dbReference type="ARBA" id="ARBA00022801"/>
    </source>
</evidence>
<dbReference type="GO" id="GO:0009252">
    <property type="term" value="P:peptidoglycan biosynthetic process"/>
    <property type="evidence" value="ECO:0007669"/>
    <property type="project" value="UniProtKB-KW"/>
</dbReference>
<evidence type="ECO:0000256" key="1">
    <source>
        <dbReference type="ARBA" id="ARBA00004167"/>
    </source>
</evidence>
<keyword evidence="6" id="KW-1003">Cell membrane</keyword>